<dbReference type="Proteomes" id="UP001307889">
    <property type="component" value="Chromosome 8"/>
</dbReference>
<proteinExistence type="predicted"/>
<gene>
    <name evidence="1" type="ORF">NTJ_10080</name>
</gene>
<reference evidence="1 2" key="1">
    <citation type="submission" date="2023-09" db="EMBL/GenBank/DDBJ databases">
        <title>Nesidiocoris tenuis whole genome shotgun sequence.</title>
        <authorList>
            <person name="Shibata T."/>
            <person name="Shimoda M."/>
            <person name="Kobayashi T."/>
            <person name="Uehara T."/>
        </authorList>
    </citation>
    <scope>NUCLEOTIDE SEQUENCE [LARGE SCALE GENOMIC DNA]</scope>
    <source>
        <strain evidence="1 2">Japan</strain>
    </source>
</reference>
<keyword evidence="2" id="KW-1185">Reference proteome</keyword>
<evidence type="ECO:0000313" key="2">
    <source>
        <dbReference type="Proteomes" id="UP001307889"/>
    </source>
</evidence>
<dbReference type="EMBL" id="AP028916">
    <property type="protein sequence ID" value="BES97266.1"/>
    <property type="molecule type" value="Genomic_DNA"/>
</dbReference>
<name>A0ABN7AYL8_9HEMI</name>
<sequence length="105" mass="11872">MASRTFHRRRVEASVRGSTPFSAAFLSHAPESRSCWCSLYGIGLNSNVGSRKFYELTRLLFITPPPPTPSPNPSKHHLTFIRPQVIHVLLQSFFDCNSSQPCKRL</sequence>
<accession>A0ABN7AYL8</accession>
<evidence type="ECO:0000313" key="1">
    <source>
        <dbReference type="EMBL" id="BES97266.1"/>
    </source>
</evidence>
<organism evidence="1 2">
    <name type="scientific">Nesidiocoris tenuis</name>
    <dbReference type="NCBI Taxonomy" id="355587"/>
    <lineage>
        <taxon>Eukaryota</taxon>
        <taxon>Metazoa</taxon>
        <taxon>Ecdysozoa</taxon>
        <taxon>Arthropoda</taxon>
        <taxon>Hexapoda</taxon>
        <taxon>Insecta</taxon>
        <taxon>Pterygota</taxon>
        <taxon>Neoptera</taxon>
        <taxon>Paraneoptera</taxon>
        <taxon>Hemiptera</taxon>
        <taxon>Heteroptera</taxon>
        <taxon>Panheteroptera</taxon>
        <taxon>Cimicomorpha</taxon>
        <taxon>Miridae</taxon>
        <taxon>Dicyphina</taxon>
        <taxon>Nesidiocoris</taxon>
    </lineage>
</organism>
<protein>
    <submittedName>
        <fullName evidence="1">Uncharacterized protein</fullName>
    </submittedName>
</protein>